<proteinExistence type="predicted"/>
<evidence type="ECO:0000313" key="2">
    <source>
        <dbReference type="Proteomes" id="UP001552299"/>
    </source>
</evidence>
<name>A0ABD0UAS7_DENTH</name>
<protein>
    <submittedName>
        <fullName evidence="1">Uncharacterized protein</fullName>
    </submittedName>
</protein>
<dbReference type="AlphaFoldDB" id="A0ABD0UAS7"/>
<reference evidence="1 2" key="1">
    <citation type="journal article" date="2024" name="Plant Biotechnol. J.">
        <title>Dendrobium thyrsiflorum genome and its molecular insights into genes involved in important horticultural traits.</title>
        <authorList>
            <person name="Chen B."/>
            <person name="Wang J.Y."/>
            <person name="Zheng P.J."/>
            <person name="Li K.L."/>
            <person name="Liang Y.M."/>
            <person name="Chen X.F."/>
            <person name="Zhang C."/>
            <person name="Zhao X."/>
            <person name="He X."/>
            <person name="Zhang G.Q."/>
            <person name="Liu Z.J."/>
            <person name="Xu Q."/>
        </authorList>
    </citation>
    <scope>NUCLEOTIDE SEQUENCE [LARGE SCALE GENOMIC DNA]</scope>
    <source>
        <strain evidence="1">GZMU011</strain>
    </source>
</reference>
<evidence type="ECO:0000313" key="1">
    <source>
        <dbReference type="EMBL" id="KAL0907496.1"/>
    </source>
</evidence>
<dbReference type="Proteomes" id="UP001552299">
    <property type="component" value="Unassembled WGS sequence"/>
</dbReference>
<gene>
    <name evidence="1" type="ORF">M5K25_021911</name>
</gene>
<dbReference type="EMBL" id="JANQDX010000017">
    <property type="protein sequence ID" value="KAL0907496.1"/>
    <property type="molecule type" value="Genomic_DNA"/>
</dbReference>
<organism evidence="1 2">
    <name type="scientific">Dendrobium thyrsiflorum</name>
    <name type="common">Pinecone-like raceme dendrobium</name>
    <name type="synonym">Orchid</name>
    <dbReference type="NCBI Taxonomy" id="117978"/>
    <lineage>
        <taxon>Eukaryota</taxon>
        <taxon>Viridiplantae</taxon>
        <taxon>Streptophyta</taxon>
        <taxon>Embryophyta</taxon>
        <taxon>Tracheophyta</taxon>
        <taxon>Spermatophyta</taxon>
        <taxon>Magnoliopsida</taxon>
        <taxon>Liliopsida</taxon>
        <taxon>Asparagales</taxon>
        <taxon>Orchidaceae</taxon>
        <taxon>Epidendroideae</taxon>
        <taxon>Malaxideae</taxon>
        <taxon>Dendrobiinae</taxon>
        <taxon>Dendrobium</taxon>
    </lineage>
</organism>
<sequence length="175" mass="20525">MRTQADRCFAYSRCLASKSRPSHDLATFEASGLAASASKYFFQWQESPRSASRTADNLDWWSFKAFWQVVVCRSNESRLTRAKNLVNKLVANFESDKVVRSRRLEHARVSREDWQDGICSMLERECVAQEHMRGSIARRSRQCTRHEHADHGWNRRSARWSRGLERTVETIREQD</sequence>
<accession>A0ABD0UAS7</accession>
<comment type="caution">
    <text evidence="1">The sequence shown here is derived from an EMBL/GenBank/DDBJ whole genome shotgun (WGS) entry which is preliminary data.</text>
</comment>
<keyword evidence="2" id="KW-1185">Reference proteome</keyword>